<dbReference type="GO" id="GO:0015293">
    <property type="term" value="F:symporter activity"/>
    <property type="evidence" value="ECO:0007669"/>
    <property type="project" value="UniProtKB-KW"/>
</dbReference>
<accession>A0A1D8U073</accession>
<dbReference type="RefSeq" id="WP_070395488.1">
    <property type="nucleotide sequence ID" value="NZ_CP017599.1"/>
</dbReference>
<keyword evidence="6" id="KW-0769">Symport</keyword>
<dbReference type="AlphaFoldDB" id="A0A1D8U073"/>
<dbReference type="InterPro" id="IPR037272">
    <property type="entry name" value="SNS_sf"/>
</dbReference>
<dbReference type="InterPro" id="IPR000175">
    <property type="entry name" value="Na/ntran_symport"/>
</dbReference>
<feature type="transmembrane region" description="Helical" evidence="7">
    <location>
        <begin position="175"/>
        <end position="199"/>
    </location>
</feature>
<evidence type="ECO:0000313" key="9">
    <source>
        <dbReference type="Proteomes" id="UP000177870"/>
    </source>
</evidence>
<gene>
    <name evidence="8" type="ORF">BJP34_29890</name>
</gene>
<dbReference type="PANTHER" id="PTHR11616:SF240">
    <property type="entry name" value="BLOATED TUBULES, ISOFORM B-RELATED"/>
    <property type="match status" value="1"/>
</dbReference>
<feature type="transmembrane region" description="Helical" evidence="7">
    <location>
        <begin position="459"/>
        <end position="481"/>
    </location>
</feature>
<dbReference type="PRINTS" id="PR00176">
    <property type="entry name" value="NANEUSMPORT"/>
</dbReference>
<dbReference type="SUPFAM" id="SSF161070">
    <property type="entry name" value="SNF-like"/>
    <property type="match status" value="1"/>
</dbReference>
<feature type="transmembrane region" description="Helical" evidence="7">
    <location>
        <begin position="255"/>
        <end position="280"/>
    </location>
</feature>
<evidence type="ECO:0000256" key="7">
    <source>
        <dbReference type="SAM" id="Phobius"/>
    </source>
</evidence>
<evidence type="ECO:0000256" key="4">
    <source>
        <dbReference type="ARBA" id="ARBA00022989"/>
    </source>
</evidence>
<keyword evidence="4 7" id="KW-1133">Transmembrane helix</keyword>
<keyword evidence="3 6" id="KW-0812">Transmembrane</keyword>
<feature type="transmembrane region" description="Helical" evidence="7">
    <location>
        <begin position="356"/>
        <end position="378"/>
    </location>
</feature>
<feature type="transmembrane region" description="Helical" evidence="7">
    <location>
        <begin position="428"/>
        <end position="447"/>
    </location>
</feature>
<dbReference type="Pfam" id="PF00209">
    <property type="entry name" value="SNF"/>
    <property type="match status" value="2"/>
</dbReference>
<dbReference type="PANTHER" id="PTHR11616">
    <property type="entry name" value="SODIUM/CHLORIDE DEPENDENT TRANSPORTER"/>
    <property type="match status" value="1"/>
</dbReference>
<evidence type="ECO:0000256" key="3">
    <source>
        <dbReference type="ARBA" id="ARBA00022692"/>
    </source>
</evidence>
<dbReference type="Proteomes" id="UP000177870">
    <property type="component" value="Chromosome"/>
</dbReference>
<evidence type="ECO:0000256" key="2">
    <source>
        <dbReference type="ARBA" id="ARBA00022448"/>
    </source>
</evidence>
<dbReference type="PROSITE" id="PS50267">
    <property type="entry name" value="NA_NEUROTRAN_SYMP_3"/>
    <property type="match status" value="1"/>
</dbReference>
<keyword evidence="5 7" id="KW-0472">Membrane</keyword>
<feature type="transmembrane region" description="Helical" evidence="7">
    <location>
        <begin position="38"/>
        <end position="64"/>
    </location>
</feature>
<dbReference type="GO" id="GO:0005886">
    <property type="term" value="C:plasma membrane"/>
    <property type="evidence" value="ECO:0007669"/>
    <property type="project" value="TreeGrafter"/>
</dbReference>
<organism evidence="8 9">
    <name type="scientific">Moorena producens PAL-8-15-08-1</name>
    <dbReference type="NCBI Taxonomy" id="1458985"/>
    <lineage>
        <taxon>Bacteria</taxon>
        <taxon>Bacillati</taxon>
        <taxon>Cyanobacteriota</taxon>
        <taxon>Cyanophyceae</taxon>
        <taxon>Coleofasciculales</taxon>
        <taxon>Coleofasciculaceae</taxon>
        <taxon>Moorena</taxon>
    </lineage>
</organism>
<evidence type="ECO:0000256" key="6">
    <source>
        <dbReference type="RuleBase" id="RU003732"/>
    </source>
</evidence>
<keyword evidence="2 6" id="KW-0813">Transport</keyword>
<protein>
    <recommendedName>
        <fullName evidence="6">Transporter</fullName>
    </recommendedName>
</protein>
<feature type="transmembrane region" description="Helical" evidence="7">
    <location>
        <begin position="85"/>
        <end position="113"/>
    </location>
</feature>
<feature type="transmembrane region" description="Helical" evidence="7">
    <location>
        <begin position="144"/>
        <end position="163"/>
    </location>
</feature>
<feature type="transmembrane region" description="Helical" evidence="7">
    <location>
        <begin position="219"/>
        <end position="243"/>
    </location>
</feature>
<evidence type="ECO:0000313" key="8">
    <source>
        <dbReference type="EMBL" id="AOX03096.1"/>
    </source>
</evidence>
<dbReference type="OrthoDB" id="9762833at2"/>
<name>A0A1D8U073_9CYAN</name>
<dbReference type="KEGG" id="mpro:BJP34_29890"/>
<dbReference type="PROSITE" id="PS00610">
    <property type="entry name" value="NA_NEUROTRAN_SYMP_1"/>
    <property type="match status" value="1"/>
</dbReference>
<evidence type="ECO:0000256" key="1">
    <source>
        <dbReference type="ARBA" id="ARBA00004141"/>
    </source>
</evidence>
<dbReference type="EMBL" id="CP017599">
    <property type="protein sequence ID" value="AOX03096.1"/>
    <property type="molecule type" value="Genomic_DNA"/>
</dbReference>
<proteinExistence type="inferred from homology"/>
<sequence>MARQRWASRTVFLLAAVGSAVGLGNVWRFPYLAGKYGGGAFLVPYLIALVLIGVPLLMLEFAIGQKMQRGAIGSFRKLHPNFGSLGLFALMSAFIIVSYYAVVMGWSLIYFLASFGVKWSSDAKSYFFDSVLQISDGVNVLGGINWPILWSLVVVWVLIYFCVWKGTTSVGKVVVYSVPLPIILLGVLLLRAVTLPGFLNGWRLYLTPVWSALVDPEVWTAAFSQIFFTLSLGFGIMVTYASYKNSEDDIAKDTWLTALINSGISLFSGFVVFGILGYMAGVTNTPLAELAASGPGLAFVVFPEALSLMPLPWLFSLLFFVMLLSLGIDSAFSLVEALNATILDKQQQGNVAKVSIGVCLGGFIAGIIYTTRAGLYILDIVDHFVTNYNLMLVAIFQSILVGWVYGAEKLRRYMNQVSDWTVGKWWNFSIKYLIPMALVALLATQFSKDIRTPYEGYPAWALGIGWAIVFLPLLIFLSLLVTDKTLINGRTD</sequence>
<comment type="similarity">
    <text evidence="6">Belongs to the sodium:neurotransmitter symporter (SNF) (TC 2.A.22) family.</text>
</comment>
<dbReference type="GO" id="GO:0035725">
    <property type="term" value="P:sodium ion transmembrane transport"/>
    <property type="evidence" value="ECO:0007669"/>
    <property type="project" value="TreeGrafter"/>
</dbReference>
<dbReference type="NCBIfam" id="NF037979">
    <property type="entry name" value="Na_transp"/>
    <property type="match status" value="1"/>
</dbReference>
<dbReference type="STRING" id="1458985.BJP34_29890"/>
<evidence type="ECO:0000256" key="5">
    <source>
        <dbReference type="ARBA" id="ARBA00023136"/>
    </source>
</evidence>
<feature type="transmembrane region" description="Helical" evidence="7">
    <location>
        <begin position="390"/>
        <end position="407"/>
    </location>
</feature>
<reference evidence="9" key="1">
    <citation type="submission" date="2016-10" db="EMBL/GenBank/DDBJ databases">
        <title>Comparative genomics uncovers the prolific and rare metabolic potential of the cyanobacterial genus Moorea.</title>
        <authorList>
            <person name="Leao T."/>
            <person name="Castelao G."/>
            <person name="Korobeynikov A."/>
            <person name="Monroe E.A."/>
            <person name="Podell S."/>
            <person name="Glukhov E."/>
            <person name="Allen E."/>
            <person name="Gerwick W.H."/>
            <person name="Gerwick L."/>
        </authorList>
    </citation>
    <scope>NUCLEOTIDE SEQUENCE [LARGE SCALE GENOMIC DNA]</scope>
    <source>
        <strain evidence="9">PAL-8-15-08-1</strain>
    </source>
</reference>
<comment type="subcellular location">
    <subcellularLocation>
        <location evidence="1">Membrane</location>
        <topology evidence="1">Multi-pass membrane protein</topology>
    </subcellularLocation>
</comment>
<feature type="transmembrane region" description="Helical" evidence="7">
    <location>
        <begin position="313"/>
        <end position="335"/>
    </location>
</feature>
<dbReference type="CDD" id="cd10334">
    <property type="entry name" value="SLC6sbd_u1"/>
    <property type="match status" value="1"/>
</dbReference>